<dbReference type="InterPro" id="IPR029058">
    <property type="entry name" value="AB_hydrolase_fold"/>
</dbReference>
<dbReference type="EMBL" id="BAABRU010000008">
    <property type="protein sequence ID" value="GAA5528794.1"/>
    <property type="molecule type" value="Genomic_DNA"/>
</dbReference>
<feature type="domain" description="AB hydrolase-1" evidence="1">
    <location>
        <begin position="25"/>
        <end position="261"/>
    </location>
</feature>
<dbReference type="InterPro" id="IPR000073">
    <property type="entry name" value="AB_hydrolase_1"/>
</dbReference>
<keyword evidence="3" id="KW-1185">Reference proteome</keyword>
<evidence type="ECO:0000313" key="3">
    <source>
        <dbReference type="Proteomes" id="UP001428290"/>
    </source>
</evidence>
<evidence type="ECO:0000313" key="2">
    <source>
        <dbReference type="EMBL" id="GAA5528794.1"/>
    </source>
</evidence>
<protein>
    <submittedName>
        <fullName evidence="2">Uncharacterized protein Rv2715</fullName>
    </submittedName>
</protein>
<gene>
    <name evidence="2" type="ORF">Hgul01_02596</name>
</gene>
<dbReference type="RefSeq" id="WP_345722409.1">
    <property type="nucleotide sequence ID" value="NZ_BAABRU010000008.1"/>
</dbReference>
<dbReference type="PANTHER" id="PTHR46438:SF11">
    <property type="entry name" value="LIPASE-RELATED"/>
    <property type="match status" value="1"/>
</dbReference>
<proteinExistence type="predicted"/>
<name>A0ABP9X053_9CHLR</name>
<dbReference type="Gene3D" id="3.40.50.1820">
    <property type="entry name" value="alpha/beta hydrolase"/>
    <property type="match status" value="1"/>
</dbReference>
<dbReference type="PRINTS" id="PR00111">
    <property type="entry name" value="ABHYDROLASE"/>
</dbReference>
<evidence type="ECO:0000259" key="1">
    <source>
        <dbReference type="Pfam" id="PF00561"/>
    </source>
</evidence>
<dbReference type="Pfam" id="PF00561">
    <property type="entry name" value="Abhydrolase_1"/>
    <property type="match status" value="1"/>
</dbReference>
<dbReference type="SUPFAM" id="SSF53474">
    <property type="entry name" value="alpha/beta-Hydrolases"/>
    <property type="match status" value="1"/>
</dbReference>
<dbReference type="Proteomes" id="UP001428290">
    <property type="component" value="Unassembled WGS sequence"/>
</dbReference>
<comment type="caution">
    <text evidence="2">The sequence shown here is derived from an EMBL/GenBank/DDBJ whole genome shotgun (WGS) entry which is preliminary data.</text>
</comment>
<sequence length="284" mass="32008">MPIYTVNDQPIHVWEEGASDKPVALLIHGWSSSWFAMSPLFPILSRYRCLAVDLPGYGQSPKGDNPVSIVAYTDLLADLLRQVTDQPAVLIGHSMGGMISLTMSLRHPELIERMVLICPTISGRLSMFINMFLGPLVVLERVPFADRVTSLIETRIWRITDRVMKPASYAERSAISSEAHERIKADVRRPGQGQIRAECYRAMRENDLRGQLHKISHPSLYLWGMEDNTVPLRDASSVVAELPDADLRIIPNAGHWPHFEALVTTQRYVRAFLSTPIKLLKAQF</sequence>
<organism evidence="2 3">
    <name type="scientific">Herpetosiphon gulosus</name>
    <dbReference type="NCBI Taxonomy" id="1973496"/>
    <lineage>
        <taxon>Bacteria</taxon>
        <taxon>Bacillati</taxon>
        <taxon>Chloroflexota</taxon>
        <taxon>Chloroflexia</taxon>
        <taxon>Herpetosiphonales</taxon>
        <taxon>Herpetosiphonaceae</taxon>
        <taxon>Herpetosiphon</taxon>
    </lineage>
</organism>
<reference evidence="2 3" key="1">
    <citation type="submission" date="2024-02" db="EMBL/GenBank/DDBJ databases">
        <title>Herpetosiphon gulosus NBRC 112829.</title>
        <authorList>
            <person name="Ichikawa N."/>
            <person name="Katano-Makiyama Y."/>
            <person name="Hidaka K."/>
        </authorList>
    </citation>
    <scope>NUCLEOTIDE SEQUENCE [LARGE SCALE GENOMIC DNA]</scope>
    <source>
        <strain evidence="2 3">NBRC 112829</strain>
    </source>
</reference>
<dbReference type="PANTHER" id="PTHR46438">
    <property type="entry name" value="ALPHA/BETA-HYDROLASES SUPERFAMILY PROTEIN"/>
    <property type="match status" value="1"/>
</dbReference>
<accession>A0ABP9X053</accession>